<sequence>MTSGAPPPDPDENSARPSGDSAGPSGDKELSARERHELDELRHRVSALESGGPRAAARHHWLRSTGSVLLILLASLLSLLAVVSVWANSIVRDTDRYVATVGPLASNPDVQKAITNRVTTAVLAQVDVEALVKELQQAADQKGVPPKAAQLIDNLDGPIESGLKSLVSATVERVVSSDAFDRVWVNANRSAHSALDKALTGEADGAVSVKDGQVAIDVGPIVAQVKDRLVSAGFQPAALIPAVHTEFVVFASKDVGKIKWYMRVLEIIGSWLPIIAVLIAAAGVYLAVHRRRALIWAALGVFAAMLLLGITLSLLRTVYLDHLPAGTSEAAAGAVYDSLVKFLRAGVRAVGALALVTAIGAFLTGPSHVAVLVRTGCGKGIGALRGVSVSAGLRLGAVGRFVHRYKRWIGWAILAVAAIVLFTWNYPTTAVVLWTVVIVLAAFAIREFLDTGDDTGDDDGGAAPMPSA</sequence>
<proteinExistence type="predicted"/>
<keyword evidence="4" id="KW-1185">Reference proteome</keyword>
<dbReference type="Proteomes" id="UP001230328">
    <property type="component" value="Unassembled WGS sequence"/>
</dbReference>
<evidence type="ECO:0000256" key="1">
    <source>
        <dbReference type="SAM" id="MobiDB-lite"/>
    </source>
</evidence>
<accession>A0ABU0T113</accession>
<keyword evidence="2" id="KW-0472">Membrane</keyword>
<dbReference type="EMBL" id="JAUSZI010000002">
    <property type="protein sequence ID" value="MDQ1029503.1"/>
    <property type="molecule type" value="Genomic_DNA"/>
</dbReference>
<reference evidence="3 4" key="1">
    <citation type="submission" date="2023-07" db="EMBL/GenBank/DDBJ databases">
        <title>Comparative genomics of wheat-associated soil bacteria to identify genetic determinants of phenazine resistance.</title>
        <authorList>
            <person name="Mouncey N."/>
        </authorList>
    </citation>
    <scope>NUCLEOTIDE SEQUENCE [LARGE SCALE GENOMIC DNA]</scope>
    <source>
        <strain evidence="3 4">V2I4</strain>
    </source>
</reference>
<feature type="region of interest" description="Disordered" evidence="1">
    <location>
        <begin position="1"/>
        <end position="32"/>
    </location>
</feature>
<feature type="transmembrane region" description="Helical" evidence="2">
    <location>
        <begin position="432"/>
        <end position="449"/>
    </location>
</feature>
<feature type="transmembrane region" description="Helical" evidence="2">
    <location>
        <begin position="408"/>
        <end position="426"/>
    </location>
</feature>
<gene>
    <name evidence="3" type="ORF">QF035_007085</name>
</gene>
<evidence type="ECO:0000313" key="3">
    <source>
        <dbReference type="EMBL" id="MDQ1029503.1"/>
    </source>
</evidence>
<protein>
    <recommendedName>
        <fullName evidence="5">Integral membrane protein</fullName>
    </recommendedName>
</protein>
<feature type="transmembrane region" description="Helical" evidence="2">
    <location>
        <begin position="267"/>
        <end position="288"/>
    </location>
</feature>
<keyword evidence="2" id="KW-1133">Transmembrane helix</keyword>
<dbReference type="RefSeq" id="WP_307524717.1">
    <property type="nucleotide sequence ID" value="NZ_JAUSZI010000002.1"/>
</dbReference>
<evidence type="ECO:0000256" key="2">
    <source>
        <dbReference type="SAM" id="Phobius"/>
    </source>
</evidence>
<name>A0ABU0T113_9ACTN</name>
<evidence type="ECO:0000313" key="4">
    <source>
        <dbReference type="Proteomes" id="UP001230328"/>
    </source>
</evidence>
<feature type="transmembrane region" description="Helical" evidence="2">
    <location>
        <begin position="68"/>
        <end position="87"/>
    </location>
</feature>
<feature type="transmembrane region" description="Helical" evidence="2">
    <location>
        <begin position="294"/>
        <end position="315"/>
    </location>
</feature>
<keyword evidence="2" id="KW-0812">Transmembrane</keyword>
<organism evidence="3 4">
    <name type="scientific">Streptomyces umbrinus</name>
    <dbReference type="NCBI Taxonomy" id="67370"/>
    <lineage>
        <taxon>Bacteria</taxon>
        <taxon>Bacillati</taxon>
        <taxon>Actinomycetota</taxon>
        <taxon>Actinomycetes</taxon>
        <taxon>Kitasatosporales</taxon>
        <taxon>Streptomycetaceae</taxon>
        <taxon>Streptomyces</taxon>
        <taxon>Streptomyces phaeochromogenes group</taxon>
    </lineage>
</organism>
<evidence type="ECO:0008006" key="5">
    <source>
        <dbReference type="Google" id="ProtNLM"/>
    </source>
</evidence>
<comment type="caution">
    <text evidence="3">The sequence shown here is derived from an EMBL/GenBank/DDBJ whole genome shotgun (WGS) entry which is preliminary data.</text>
</comment>